<dbReference type="NCBIfam" id="TIGR04183">
    <property type="entry name" value="Por_Secre_tail"/>
    <property type="match status" value="1"/>
</dbReference>
<feature type="domain" description="Secretion system C-terminal sorting" evidence="2">
    <location>
        <begin position="541"/>
        <end position="608"/>
    </location>
</feature>
<dbReference type="InterPro" id="IPR026444">
    <property type="entry name" value="Secre_tail"/>
</dbReference>
<evidence type="ECO:0000256" key="1">
    <source>
        <dbReference type="SAM" id="SignalP"/>
    </source>
</evidence>
<feature type="chain" id="PRO_5042256032" evidence="1">
    <location>
        <begin position="23"/>
        <end position="612"/>
    </location>
</feature>
<evidence type="ECO:0000313" key="4">
    <source>
        <dbReference type="Proteomes" id="UP001209229"/>
    </source>
</evidence>
<name>A0AAE3M909_9BACT</name>
<comment type="caution">
    <text evidence="3">The sequence shown here is derived from an EMBL/GenBank/DDBJ whole genome shotgun (WGS) entry which is preliminary data.</text>
</comment>
<dbReference type="AlphaFoldDB" id="A0AAE3M909"/>
<dbReference type="SUPFAM" id="SSF49899">
    <property type="entry name" value="Concanavalin A-like lectins/glucanases"/>
    <property type="match status" value="2"/>
</dbReference>
<dbReference type="GO" id="GO:0004553">
    <property type="term" value="F:hydrolase activity, hydrolyzing O-glycosyl compounds"/>
    <property type="evidence" value="ECO:0007669"/>
    <property type="project" value="UniProtKB-ARBA"/>
</dbReference>
<keyword evidence="1" id="KW-0732">Signal</keyword>
<dbReference type="Gene3D" id="2.60.120.200">
    <property type="match status" value="2"/>
</dbReference>
<gene>
    <name evidence="3" type="ORF">OM075_21960</name>
</gene>
<dbReference type="InterPro" id="IPR013320">
    <property type="entry name" value="ConA-like_dom_sf"/>
</dbReference>
<dbReference type="Pfam" id="PF18962">
    <property type="entry name" value="Por_Secre_tail"/>
    <property type="match status" value="1"/>
</dbReference>
<dbReference type="GO" id="GO:0005975">
    <property type="term" value="P:carbohydrate metabolic process"/>
    <property type="evidence" value="ECO:0007669"/>
    <property type="project" value="UniProtKB-ARBA"/>
</dbReference>
<dbReference type="EMBL" id="JAPDPJ010000084">
    <property type="protein sequence ID" value="MCW3789147.1"/>
    <property type="molecule type" value="Genomic_DNA"/>
</dbReference>
<dbReference type="PANTHER" id="PTHR42535">
    <property type="entry name" value="OOKINETE PROTEIN, PUTATIVE-RELATED"/>
    <property type="match status" value="1"/>
</dbReference>
<dbReference type="Proteomes" id="UP001209229">
    <property type="component" value="Unassembled WGS sequence"/>
</dbReference>
<proteinExistence type="predicted"/>
<feature type="signal peptide" evidence="1">
    <location>
        <begin position="1"/>
        <end position="22"/>
    </location>
</feature>
<organism evidence="3 4">
    <name type="scientific">Plebeiibacterium sediminum</name>
    <dbReference type="NCBI Taxonomy" id="2992112"/>
    <lineage>
        <taxon>Bacteria</taxon>
        <taxon>Pseudomonadati</taxon>
        <taxon>Bacteroidota</taxon>
        <taxon>Bacteroidia</taxon>
        <taxon>Marinilabiliales</taxon>
        <taxon>Marinilabiliaceae</taxon>
        <taxon>Plebeiibacterium</taxon>
    </lineage>
</organism>
<accession>A0AAE3M909</accession>
<sequence length="612" mass="68310">MRKLFTQALFVVAFFTSNLVNAQVTNGLVGQFKFDGRTDLINTINPSYSFDANGTLLDEVDRFGVNGGAINLPVNSWLNIANAPFLPTGDADRSVSVWIKPVDNYAITYWAYGADGFPGWNNNFFGFVNTTSLMAYAYGNDYLTGVIPSANNWQHYVVTYGNSTVKIYIDGVEVLSRQNNNPFNTLNEDFRIGTGHTAVSSAIGNFKIDDLLIYNRELSAQEVSDLYNEERPVSNYNSFYSLEGNTTQDAIPSLGYDQNSYTIEADIYLTHADTYGAILMCRDGSNAVGIIANNIASNGDIRLSYNWGTIGWNWAGGPYIHLETHYHVAMVIEPTKITMYLDGVPYVHSNITTAGTQPQLNTLSYTLGRDTYLPASRRVYGYIDELKFWKRSLTVNEIGQNLNCFADVTDPDLLAYYNFETVIGEENTIVDLTGQHDIVKSGNNVLFLKDKRVDLDNSIAYDAINNELSTIDVNPNNTYNWHYVDPEGTPLVANTQSYEPSITGEYYVIISRDGCTKTSELLNVSSITTDVTSEKVDEINIYPNPAQRFLYIQSTSNIKSVTIYDITGNVVLVSKNTDTLDLQNIPNGTYILHINVNDEDYVVRKIIVSKNN</sequence>
<dbReference type="Pfam" id="PF13385">
    <property type="entry name" value="Laminin_G_3"/>
    <property type="match status" value="2"/>
</dbReference>
<reference evidence="3" key="1">
    <citation type="submission" date="2022-10" db="EMBL/GenBank/DDBJ databases">
        <authorList>
            <person name="Yu W.X."/>
        </authorList>
    </citation>
    <scope>NUCLEOTIDE SEQUENCE</scope>
    <source>
        <strain evidence="3">AAT</strain>
    </source>
</reference>
<protein>
    <submittedName>
        <fullName evidence="3">T9SS type A sorting domain-containing protein</fullName>
    </submittedName>
</protein>
<dbReference type="RefSeq" id="WP_301192704.1">
    <property type="nucleotide sequence ID" value="NZ_JAPDPJ010000084.1"/>
</dbReference>
<keyword evidence="4" id="KW-1185">Reference proteome</keyword>
<evidence type="ECO:0000259" key="2">
    <source>
        <dbReference type="Pfam" id="PF18962"/>
    </source>
</evidence>
<dbReference type="PANTHER" id="PTHR42535:SF2">
    <property type="entry name" value="CHROMOSOME UNDETERMINED SCAFFOLD_146, WHOLE GENOME SHOTGUN SEQUENCE"/>
    <property type="match status" value="1"/>
</dbReference>
<evidence type="ECO:0000313" key="3">
    <source>
        <dbReference type="EMBL" id="MCW3789147.1"/>
    </source>
</evidence>